<dbReference type="AlphaFoldDB" id="A0A8J3XKE3"/>
<dbReference type="PROSITE" id="PS50043">
    <property type="entry name" value="HTH_LUXR_2"/>
    <property type="match status" value="1"/>
</dbReference>
<dbReference type="SMART" id="SM00421">
    <property type="entry name" value="HTH_LUXR"/>
    <property type="match status" value="1"/>
</dbReference>
<dbReference type="PANTHER" id="PTHR43214">
    <property type="entry name" value="TWO-COMPONENT RESPONSE REGULATOR"/>
    <property type="match status" value="1"/>
</dbReference>
<dbReference type="InterPro" id="IPR000792">
    <property type="entry name" value="Tscrpt_reg_LuxR_C"/>
</dbReference>
<feature type="domain" description="HTH luxR-type" evidence="4">
    <location>
        <begin position="1"/>
        <end position="62"/>
    </location>
</feature>
<evidence type="ECO:0000256" key="3">
    <source>
        <dbReference type="ARBA" id="ARBA00023163"/>
    </source>
</evidence>
<organism evidence="5 6">
    <name type="scientific">Planotetraspora silvatica</name>
    <dbReference type="NCBI Taxonomy" id="234614"/>
    <lineage>
        <taxon>Bacteria</taxon>
        <taxon>Bacillati</taxon>
        <taxon>Actinomycetota</taxon>
        <taxon>Actinomycetes</taxon>
        <taxon>Streptosporangiales</taxon>
        <taxon>Streptosporangiaceae</taxon>
        <taxon>Planotetraspora</taxon>
    </lineage>
</organism>
<evidence type="ECO:0000313" key="5">
    <source>
        <dbReference type="EMBL" id="GII44389.1"/>
    </source>
</evidence>
<proteinExistence type="predicted"/>
<dbReference type="InterPro" id="IPR016032">
    <property type="entry name" value="Sig_transdc_resp-reg_C-effctor"/>
</dbReference>
<dbReference type="GO" id="GO:0003677">
    <property type="term" value="F:DNA binding"/>
    <property type="evidence" value="ECO:0007669"/>
    <property type="project" value="UniProtKB-KW"/>
</dbReference>
<evidence type="ECO:0000259" key="4">
    <source>
        <dbReference type="PROSITE" id="PS50043"/>
    </source>
</evidence>
<evidence type="ECO:0000256" key="2">
    <source>
        <dbReference type="ARBA" id="ARBA00023125"/>
    </source>
</evidence>
<keyword evidence="1" id="KW-0805">Transcription regulation</keyword>
<dbReference type="PANTHER" id="PTHR43214:SF24">
    <property type="entry name" value="TRANSCRIPTIONAL REGULATORY PROTEIN NARL-RELATED"/>
    <property type="match status" value="1"/>
</dbReference>
<evidence type="ECO:0000313" key="6">
    <source>
        <dbReference type="Proteomes" id="UP000644610"/>
    </source>
</evidence>
<accession>A0A8J3XKE3</accession>
<dbReference type="Proteomes" id="UP000644610">
    <property type="component" value="Unassembled WGS sequence"/>
</dbReference>
<dbReference type="InterPro" id="IPR036388">
    <property type="entry name" value="WH-like_DNA-bd_sf"/>
</dbReference>
<evidence type="ECO:0000256" key="1">
    <source>
        <dbReference type="ARBA" id="ARBA00023015"/>
    </source>
</evidence>
<dbReference type="Gene3D" id="1.10.10.10">
    <property type="entry name" value="Winged helix-like DNA-binding domain superfamily/Winged helix DNA-binding domain"/>
    <property type="match status" value="1"/>
</dbReference>
<comment type="caution">
    <text evidence="5">The sequence shown here is derived from an EMBL/GenBank/DDBJ whole genome shotgun (WGS) entry which is preliminary data.</text>
</comment>
<keyword evidence="6" id="KW-1185">Reference proteome</keyword>
<gene>
    <name evidence="5" type="ORF">Psi02_08130</name>
</gene>
<dbReference type="SUPFAM" id="SSF46894">
    <property type="entry name" value="C-terminal effector domain of the bipartite response regulators"/>
    <property type="match status" value="1"/>
</dbReference>
<reference evidence="5" key="1">
    <citation type="submission" date="2021-01" db="EMBL/GenBank/DDBJ databases">
        <title>Whole genome shotgun sequence of Planotetraspora silvatica NBRC 100141.</title>
        <authorList>
            <person name="Komaki H."/>
            <person name="Tamura T."/>
        </authorList>
    </citation>
    <scope>NUCLEOTIDE SEQUENCE</scope>
    <source>
        <strain evidence="5">NBRC 100141</strain>
    </source>
</reference>
<dbReference type="InterPro" id="IPR039420">
    <property type="entry name" value="WalR-like"/>
</dbReference>
<keyword evidence="2" id="KW-0238">DNA-binding</keyword>
<sequence>METLSGRERKRSFCSAADCPARKIASEMVVSEHTVKSHVSVVLTKLGLRDRIQAVIFAYESGITHPGS</sequence>
<dbReference type="Pfam" id="PF00196">
    <property type="entry name" value="GerE"/>
    <property type="match status" value="1"/>
</dbReference>
<protein>
    <recommendedName>
        <fullName evidence="4">HTH luxR-type domain-containing protein</fullName>
    </recommendedName>
</protein>
<dbReference type="EMBL" id="BOOQ01000003">
    <property type="protein sequence ID" value="GII44389.1"/>
    <property type="molecule type" value="Genomic_DNA"/>
</dbReference>
<dbReference type="GO" id="GO:0006355">
    <property type="term" value="P:regulation of DNA-templated transcription"/>
    <property type="evidence" value="ECO:0007669"/>
    <property type="project" value="InterPro"/>
</dbReference>
<dbReference type="RefSeq" id="WP_308442199.1">
    <property type="nucleotide sequence ID" value="NZ_BAAAKY010000004.1"/>
</dbReference>
<keyword evidence="3" id="KW-0804">Transcription</keyword>
<name>A0A8J3XKE3_9ACTN</name>